<dbReference type="EMBL" id="GL377585">
    <property type="protein sequence ID" value="EFJ26056.1"/>
    <property type="molecule type" value="Genomic_DNA"/>
</dbReference>
<proteinExistence type="inferred from homology"/>
<feature type="non-terminal residue" evidence="6">
    <location>
        <position position="305"/>
    </location>
</feature>
<dbReference type="PANTHER" id="PTHR11062:SF329">
    <property type="entry name" value="EXOSTOSIN GT47 DOMAIN-CONTAINING PROTEIN"/>
    <property type="match status" value="1"/>
</dbReference>
<evidence type="ECO:0000256" key="2">
    <source>
        <dbReference type="ARBA" id="ARBA00010271"/>
    </source>
</evidence>
<dbReference type="InParanoid" id="D8RPK2"/>
<evidence type="ECO:0000313" key="7">
    <source>
        <dbReference type="Proteomes" id="UP000001514"/>
    </source>
</evidence>
<dbReference type="KEGG" id="smo:SELMODRAFT_23945"/>
<keyword evidence="4" id="KW-0333">Golgi apparatus</keyword>
<feature type="non-terminal residue" evidence="6">
    <location>
        <position position="1"/>
    </location>
</feature>
<evidence type="ECO:0000256" key="3">
    <source>
        <dbReference type="ARBA" id="ARBA00022968"/>
    </source>
</evidence>
<reference evidence="6 7" key="1">
    <citation type="journal article" date="2011" name="Science">
        <title>The Selaginella genome identifies genetic changes associated with the evolution of vascular plants.</title>
        <authorList>
            <person name="Banks J.A."/>
            <person name="Nishiyama T."/>
            <person name="Hasebe M."/>
            <person name="Bowman J.L."/>
            <person name="Gribskov M."/>
            <person name="dePamphilis C."/>
            <person name="Albert V.A."/>
            <person name="Aono N."/>
            <person name="Aoyama T."/>
            <person name="Ambrose B.A."/>
            <person name="Ashton N.W."/>
            <person name="Axtell M.J."/>
            <person name="Barker E."/>
            <person name="Barker M.S."/>
            <person name="Bennetzen J.L."/>
            <person name="Bonawitz N.D."/>
            <person name="Chapple C."/>
            <person name="Cheng C."/>
            <person name="Correa L.G."/>
            <person name="Dacre M."/>
            <person name="DeBarry J."/>
            <person name="Dreyer I."/>
            <person name="Elias M."/>
            <person name="Engstrom E.M."/>
            <person name="Estelle M."/>
            <person name="Feng L."/>
            <person name="Finet C."/>
            <person name="Floyd S.K."/>
            <person name="Frommer W.B."/>
            <person name="Fujita T."/>
            <person name="Gramzow L."/>
            <person name="Gutensohn M."/>
            <person name="Harholt J."/>
            <person name="Hattori M."/>
            <person name="Heyl A."/>
            <person name="Hirai T."/>
            <person name="Hiwatashi Y."/>
            <person name="Ishikawa M."/>
            <person name="Iwata M."/>
            <person name="Karol K.G."/>
            <person name="Koehler B."/>
            <person name="Kolukisaoglu U."/>
            <person name="Kubo M."/>
            <person name="Kurata T."/>
            <person name="Lalonde S."/>
            <person name="Li K."/>
            <person name="Li Y."/>
            <person name="Litt A."/>
            <person name="Lyons E."/>
            <person name="Manning G."/>
            <person name="Maruyama T."/>
            <person name="Michael T.P."/>
            <person name="Mikami K."/>
            <person name="Miyazaki S."/>
            <person name="Morinaga S."/>
            <person name="Murata T."/>
            <person name="Mueller-Roeber B."/>
            <person name="Nelson D.R."/>
            <person name="Obara M."/>
            <person name="Oguri Y."/>
            <person name="Olmstead R.G."/>
            <person name="Onodera N."/>
            <person name="Petersen B.L."/>
            <person name="Pils B."/>
            <person name="Prigge M."/>
            <person name="Rensing S.A."/>
            <person name="Riano-Pachon D.M."/>
            <person name="Roberts A.W."/>
            <person name="Sato Y."/>
            <person name="Scheller H.V."/>
            <person name="Schulz B."/>
            <person name="Schulz C."/>
            <person name="Shakirov E.V."/>
            <person name="Shibagaki N."/>
            <person name="Shinohara N."/>
            <person name="Shippen D.E."/>
            <person name="Soerensen I."/>
            <person name="Sotooka R."/>
            <person name="Sugimoto N."/>
            <person name="Sugita M."/>
            <person name="Sumikawa N."/>
            <person name="Tanurdzic M."/>
            <person name="Theissen G."/>
            <person name="Ulvskov P."/>
            <person name="Wakazuki S."/>
            <person name="Weng J.K."/>
            <person name="Willats W.W."/>
            <person name="Wipf D."/>
            <person name="Wolf P.G."/>
            <person name="Yang L."/>
            <person name="Zimmer A.D."/>
            <person name="Zhu Q."/>
            <person name="Mitros T."/>
            <person name="Hellsten U."/>
            <person name="Loque D."/>
            <person name="Otillar R."/>
            <person name="Salamov A."/>
            <person name="Schmutz J."/>
            <person name="Shapiro H."/>
            <person name="Lindquist E."/>
            <person name="Lucas S."/>
            <person name="Rokhsar D."/>
            <person name="Grigoriev I.V."/>
        </authorList>
    </citation>
    <scope>NUCLEOTIDE SEQUENCE [LARGE SCALE GENOMIC DNA]</scope>
</reference>
<evidence type="ECO:0000259" key="5">
    <source>
        <dbReference type="Pfam" id="PF03016"/>
    </source>
</evidence>
<comment type="subcellular location">
    <subcellularLocation>
        <location evidence="1">Golgi apparatus membrane</location>
        <topology evidence="1">Single-pass type II membrane protein</topology>
    </subcellularLocation>
</comment>
<keyword evidence="7" id="KW-1185">Reference proteome</keyword>
<dbReference type="OrthoDB" id="1891937at2759"/>
<comment type="similarity">
    <text evidence="2">Belongs to the glycosyltransferase 47 family.</text>
</comment>
<dbReference type="GO" id="GO:0016757">
    <property type="term" value="F:glycosyltransferase activity"/>
    <property type="evidence" value="ECO:0007669"/>
    <property type="project" value="InterPro"/>
</dbReference>
<protein>
    <recommendedName>
        <fullName evidence="5">Exostosin GT47 domain-containing protein</fullName>
    </recommendedName>
</protein>
<name>D8RPK2_SELML</name>
<dbReference type="Gramene" id="EFJ26056">
    <property type="protein sequence ID" value="EFJ26056"/>
    <property type="gene ID" value="SELMODRAFT_23945"/>
</dbReference>
<keyword evidence="3" id="KW-0812">Transmembrane</keyword>
<evidence type="ECO:0000256" key="1">
    <source>
        <dbReference type="ARBA" id="ARBA00004323"/>
    </source>
</evidence>
<dbReference type="Proteomes" id="UP000001514">
    <property type="component" value="Unassembled WGS sequence"/>
</dbReference>
<dbReference type="AlphaFoldDB" id="D8RPK2"/>
<accession>D8RPK2</accession>
<organism evidence="7">
    <name type="scientific">Selaginella moellendorffii</name>
    <name type="common">Spikemoss</name>
    <dbReference type="NCBI Taxonomy" id="88036"/>
    <lineage>
        <taxon>Eukaryota</taxon>
        <taxon>Viridiplantae</taxon>
        <taxon>Streptophyta</taxon>
        <taxon>Embryophyta</taxon>
        <taxon>Tracheophyta</taxon>
        <taxon>Lycopodiopsida</taxon>
        <taxon>Selaginellales</taxon>
        <taxon>Selaginellaceae</taxon>
        <taxon>Selaginella</taxon>
    </lineage>
</organism>
<keyword evidence="3" id="KW-0735">Signal-anchor</keyword>
<gene>
    <name evidence="6" type="ORF">SELMODRAFT_23945</name>
</gene>
<dbReference type="Pfam" id="PF03016">
    <property type="entry name" value="Exostosin_GT47"/>
    <property type="match status" value="1"/>
</dbReference>
<sequence>RCSMDACFNFSRCSNMDNLMVFTYEDHNAPVRYFTKLNETRWHTKDPEKACIFMVFLDTSSPWQKQPRDLPHWNNGLNHALVTFADKWSQRAVAEESIGLASLIVSEAHETIFRPGFDISIPLPPFYHFHEFQNLKPFERKYFLTFKGLRYIGRGEGLLRSFDSFRNLHNGADIVVVTSCKHFVNDLKRKENSSLGVHCDEDENLYSQYSSFSDLMNTTFGLVPAGVQPNSYRFGEVLSAGAIPILIVDNYVKPFSNLATWYQCLLQFPSTEIHLIVAALRAMSTAHVEKRQHACSKIYSRHFQS</sequence>
<dbReference type="PANTHER" id="PTHR11062">
    <property type="entry name" value="EXOSTOSIN HEPARAN SULFATE GLYCOSYLTRANSFERASE -RELATED"/>
    <property type="match status" value="1"/>
</dbReference>
<dbReference type="STRING" id="88036.D8RPK2"/>
<evidence type="ECO:0000256" key="4">
    <source>
        <dbReference type="ARBA" id="ARBA00023034"/>
    </source>
</evidence>
<dbReference type="HOGENOM" id="CLU_013906_5_1_1"/>
<dbReference type="GO" id="GO:0000139">
    <property type="term" value="C:Golgi membrane"/>
    <property type="evidence" value="ECO:0007669"/>
    <property type="project" value="UniProtKB-SubCell"/>
</dbReference>
<evidence type="ECO:0000313" key="6">
    <source>
        <dbReference type="EMBL" id="EFJ26056.1"/>
    </source>
</evidence>
<dbReference type="InterPro" id="IPR004263">
    <property type="entry name" value="Exostosin"/>
</dbReference>
<feature type="domain" description="Exostosin GT47" evidence="5">
    <location>
        <begin position="28"/>
        <end position="282"/>
    </location>
</feature>
<dbReference type="eggNOG" id="KOG1021">
    <property type="taxonomic scope" value="Eukaryota"/>
</dbReference>
<dbReference type="InterPro" id="IPR040911">
    <property type="entry name" value="Exostosin_GT47"/>
</dbReference>